<protein>
    <submittedName>
        <fullName evidence="4">Penicillin-binding protein transpeptidase</fullName>
    </submittedName>
</protein>
<dbReference type="GO" id="GO:0005886">
    <property type="term" value="C:plasma membrane"/>
    <property type="evidence" value="ECO:0007669"/>
    <property type="project" value="TreeGrafter"/>
</dbReference>
<dbReference type="Pfam" id="PF00905">
    <property type="entry name" value="Transpeptidase"/>
    <property type="match status" value="1"/>
</dbReference>
<dbReference type="EMBL" id="CP002582">
    <property type="protein sequence ID" value="ADZ84083.1"/>
    <property type="molecule type" value="Genomic_DNA"/>
</dbReference>
<dbReference type="PANTHER" id="PTHR30627:SF24">
    <property type="entry name" value="PENICILLIN-BINDING PROTEIN 4B"/>
    <property type="match status" value="1"/>
</dbReference>
<accession>F2JSW2</accession>
<evidence type="ECO:0000256" key="2">
    <source>
        <dbReference type="SAM" id="Phobius"/>
    </source>
</evidence>
<dbReference type="STRING" id="642492.Clole_2376"/>
<dbReference type="Gene3D" id="3.90.1310.10">
    <property type="entry name" value="Penicillin-binding protein 2a (Domain 2)"/>
    <property type="match status" value="1"/>
</dbReference>
<dbReference type="SUPFAM" id="SSF56601">
    <property type="entry name" value="beta-lactamase/transpeptidase-like"/>
    <property type="match status" value="1"/>
</dbReference>
<evidence type="ECO:0000313" key="5">
    <source>
        <dbReference type="Proteomes" id="UP000008467"/>
    </source>
</evidence>
<keyword evidence="2" id="KW-0812">Transmembrane</keyword>
<reference evidence="4 5" key="1">
    <citation type="journal article" date="2011" name="J. Bacteriol.">
        <title>Complete genome sequence of the cellulose-degrading bacterium Cellulosilyticum lentocellum.</title>
        <authorList>
            <consortium name="US DOE Joint Genome Institute"/>
            <person name="Miller D.A."/>
            <person name="Suen G."/>
            <person name="Bruce D."/>
            <person name="Copeland A."/>
            <person name="Cheng J.F."/>
            <person name="Detter C."/>
            <person name="Goodwin L.A."/>
            <person name="Han C.S."/>
            <person name="Hauser L.J."/>
            <person name="Land M.L."/>
            <person name="Lapidus A."/>
            <person name="Lucas S."/>
            <person name="Meincke L."/>
            <person name="Pitluck S."/>
            <person name="Tapia R."/>
            <person name="Teshima H."/>
            <person name="Woyke T."/>
            <person name="Fox B.G."/>
            <person name="Angert E.R."/>
            <person name="Currie C.R."/>
        </authorList>
    </citation>
    <scope>NUCLEOTIDE SEQUENCE [LARGE SCALE GENOMIC DNA]</scope>
    <source>
        <strain evidence="5">ATCC 49066 / DSM 5427 / NCIMB 11756 / RHM5</strain>
    </source>
</reference>
<keyword evidence="5" id="KW-1185">Reference proteome</keyword>
<dbReference type="RefSeq" id="WP_013657376.1">
    <property type="nucleotide sequence ID" value="NC_015275.1"/>
</dbReference>
<dbReference type="InterPro" id="IPR001460">
    <property type="entry name" value="PCN-bd_Tpept"/>
</dbReference>
<evidence type="ECO:0000259" key="3">
    <source>
        <dbReference type="Pfam" id="PF00905"/>
    </source>
</evidence>
<organism evidence="4 5">
    <name type="scientific">Cellulosilyticum lentocellum (strain ATCC 49066 / DSM 5427 / NCIMB 11756 / RHM5)</name>
    <name type="common">Clostridium lentocellum</name>
    <dbReference type="NCBI Taxonomy" id="642492"/>
    <lineage>
        <taxon>Bacteria</taxon>
        <taxon>Bacillati</taxon>
        <taxon>Bacillota</taxon>
        <taxon>Clostridia</taxon>
        <taxon>Lachnospirales</taxon>
        <taxon>Cellulosilyticaceae</taxon>
        <taxon>Cellulosilyticum</taxon>
    </lineage>
</organism>
<name>F2JSW2_CELLD</name>
<dbReference type="InterPro" id="IPR012338">
    <property type="entry name" value="Beta-lactam/transpept-like"/>
</dbReference>
<feature type="domain" description="Penicillin-binding protein transpeptidase" evidence="3">
    <location>
        <begin position="176"/>
        <end position="503"/>
    </location>
</feature>
<dbReference type="eggNOG" id="COG0768">
    <property type="taxonomic scope" value="Bacteria"/>
</dbReference>
<dbReference type="HOGENOM" id="CLU_009289_1_0_9"/>
<dbReference type="InterPro" id="IPR036138">
    <property type="entry name" value="PBP_dimer_sf"/>
</dbReference>
<proteinExistence type="predicted"/>
<dbReference type="AlphaFoldDB" id="F2JSW2"/>
<sequence length="512" mass="56370">MNKRKNKDKNKNTNEDKRMKQGKKNNQDRKMIYTIAAIFIMLFALLIGYMVYFTIFKQKQMAVHPQNTRLNSLESEVIRGNIYDTTTKELLATTTEDGERYYPYKSLYAHPIGYAQSGKTGVEALANQQLLYPSYDIISLFKAAFMNKKFEGRDVVLTLDHRYQEAVARGMEGKRGGVVVMEATTGKIRAMYSTPHFDPNKIVENWSKLNTDTEDTPLVNRATKGLYPPGSIFKIVTTLAYMQTHPGETLDFTHDCTGSISGTDYTIKCYNQAVHGKLGLTEAFAKSCNTYFIALAESLPAGALKAAAESVGYNGPLNFDMDYSMSRFSLNEKGSTLATSQDKAGATNTSDVISSDFEKAATAIGQGKTLTSPLHMAILASAIINDGVSMKPYLIEYSMTKTGTIKLNNRPKQTGALMTEEQAKMLQELMENVVDHGTAVSLPEKGLIVGGKTGTAQNETEDDHSWFMGYAKDPNGNKAPIAFAVVVEGGGKGAQALKVCDQILQAYRNSEE</sequence>
<dbReference type="KEGG" id="cle:Clole_2376"/>
<dbReference type="GO" id="GO:0071972">
    <property type="term" value="F:peptidoglycan L,D-transpeptidase activity"/>
    <property type="evidence" value="ECO:0007669"/>
    <property type="project" value="TreeGrafter"/>
</dbReference>
<dbReference type="Gene3D" id="3.40.710.10">
    <property type="entry name" value="DD-peptidase/beta-lactamase superfamily"/>
    <property type="match status" value="1"/>
</dbReference>
<feature type="region of interest" description="Disordered" evidence="1">
    <location>
        <begin position="1"/>
        <end position="24"/>
    </location>
</feature>
<dbReference type="GO" id="GO:0008658">
    <property type="term" value="F:penicillin binding"/>
    <property type="evidence" value="ECO:0007669"/>
    <property type="project" value="InterPro"/>
</dbReference>
<dbReference type="Proteomes" id="UP000008467">
    <property type="component" value="Chromosome"/>
</dbReference>
<dbReference type="SUPFAM" id="SSF56519">
    <property type="entry name" value="Penicillin binding protein dimerisation domain"/>
    <property type="match status" value="1"/>
</dbReference>
<dbReference type="GO" id="GO:0071555">
    <property type="term" value="P:cell wall organization"/>
    <property type="evidence" value="ECO:0007669"/>
    <property type="project" value="TreeGrafter"/>
</dbReference>
<feature type="transmembrane region" description="Helical" evidence="2">
    <location>
        <begin position="31"/>
        <end position="52"/>
    </location>
</feature>
<dbReference type="PANTHER" id="PTHR30627">
    <property type="entry name" value="PEPTIDOGLYCAN D,D-TRANSPEPTIDASE"/>
    <property type="match status" value="1"/>
</dbReference>
<keyword evidence="2" id="KW-0472">Membrane</keyword>
<keyword evidence="2" id="KW-1133">Transmembrane helix</keyword>
<gene>
    <name evidence="4" type="ordered locus">Clole_2376</name>
</gene>
<feature type="compositionally biased region" description="Basic and acidic residues" evidence="1">
    <location>
        <begin position="9"/>
        <end position="24"/>
    </location>
</feature>
<evidence type="ECO:0000313" key="4">
    <source>
        <dbReference type="EMBL" id="ADZ84083.1"/>
    </source>
</evidence>
<dbReference type="InterPro" id="IPR050515">
    <property type="entry name" value="Beta-lactam/transpept"/>
</dbReference>
<evidence type="ECO:0000256" key="1">
    <source>
        <dbReference type="SAM" id="MobiDB-lite"/>
    </source>
</evidence>